<sequence>MAAAFAVLRRLLPPRPAYVVGFAVYWAGWCLGFPLWVLGPRGVARVLRAGRRPGPVDVAILAFPVAGAVGAALLPDRRLVDGQVAAVMAGTAAVNAVGEEVLWRGLFLAEFPDDVVRGALWPLAGFTAWHLAPQLVLPSSRGRAGFLLGAAVVGAASTAVAWRTGGLRSVLLPHVLTDACGVRVARFWLGR</sequence>
<name>A0A239BK08_9ACTN</name>
<proteinExistence type="predicted"/>
<dbReference type="AlphaFoldDB" id="A0A239BK08"/>
<dbReference type="GO" id="GO:0004175">
    <property type="term" value="F:endopeptidase activity"/>
    <property type="evidence" value="ECO:0007669"/>
    <property type="project" value="UniProtKB-ARBA"/>
</dbReference>
<keyword evidence="1" id="KW-1133">Transmembrane helix</keyword>
<feature type="domain" description="CAAX prenyl protease 2/Lysostaphin resistance protein A-like" evidence="2">
    <location>
        <begin position="85"/>
        <end position="179"/>
    </location>
</feature>
<reference evidence="4" key="1">
    <citation type="submission" date="2017-06" db="EMBL/GenBank/DDBJ databases">
        <authorList>
            <person name="Varghese N."/>
            <person name="Submissions S."/>
        </authorList>
    </citation>
    <scope>NUCLEOTIDE SEQUENCE [LARGE SCALE GENOMIC DNA]</scope>
    <source>
        <strain evidence="4">DSM 45423</strain>
    </source>
</reference>
<protein>
    <submittedName>
        <fullName evidence="3">CAAX protease self-immunity</fullName>
    </submittedName>
</protein>
<dbReference type="EMBL" id="FZOH01000002">
    <property type="protein sequence ID" value="SNS08485.1"/>
    <property type="molecule type" value="Genomic_DNA"/>
</dbReference>
<keyword evidence="3" id="KW-0645">Protease</keyword>
<feature type="transmembrane region" description="Helical" evidence="1">
    <location>
        <begin position="115"/>
        <end position="132"/>
    </location>
</feature>
<accession>A0A239BK08</accession>
<dbReference type="Proteomes" id="UP000198386">
    <property type="component" value="Unassembled WGS sequence"/>
</dbReference>
<keyword evidence="1" id="KW-0812">Transmembrane</keyword>
<evidence type="ECO:0000256" key="1">
    <source>
        <dbReference type="SAM" id="Phobius"/>
    </source>
</evidence>
<evidence type="ECO:0000313" key="4">
    <source>
        <dbReference type="Proteomes" id="UP000198386"/>
    </source>
</evidence>
<evidence type="ECO:0000313" key="3">
    <source>
        <dbReference type="EMBL" id="SNS08485.1"/>
    </source>
</evidence>
<keyword evidence="4" id="KW-1185">Reference proteome</keyword>
<organism evidence="3 4">
    <name type="scientific">Geodermatophilus saharensis</name>
    <dbReference type="NCBI Taxonomy" id="1137994"/>
    <lineage>
        <taxon>Bacteria</taxon>
        <taxon>Bacillati</taxon>
        <taxon>Actinomycetota</taxon>
        <taxon>Actinomycetes</taxon>
        <taxon>Geodermatophilales</taxon>
        <taxon>Geodermatophilaceae</taxon>
        <taxon>Geodermatophilus</taxon>
    </lineage>
</organism>
<keyword evidence="1" id="KW-0472">Membrane</keyword>
<feature type="transmembrane region" description="Helical" evidence="1">
    <location>
        <begin position="58"/>
        <end position="74"/>
    </location>
</feature>
<dbReference type="GO" id="GO:0080120">
    <property type="term" value="P:CAAX-box protein maturation"/>
    <property type="evidence" value="ECO:0007669"/>
    <property type="project" value="UniProtKB-ARBA"/>
</dbReference>
<dbReference type="Pfam" id="PF02517">
    <property type="entry name" value="Rce1-like"/>
    <property type="match status" value="1"/>
</dbReference>
<feature type="transmembrane region" description="Helical" evidence="1">
    <location>
        <begin position="144"/>
        <end position="162"/>
    </location>
</feature>
<dbReference type="GO" id="GO:0006508">
    <property type="term" value="P:proteolysis"/>
    <property type="evidence" value="ECO:0007669"/>
    <property type="project" value="UniProtKB-KW"/>
</dbReference>
<dbReference type="InterPro" id="IPR003675">
    <property type="entry name" value="Rce1/LyrA-like_dom"/>
</dbReference>
<evidence type="ECO:0000259" key="2">
    <source>
        <dbReference type="Pfam" id="PF02517"/>
    </source>
</evidence>
<gene>
    <name evidence="3" type="ORF">SAMN04488107_1267</name>
</gene>
<keyword evidence="3" id="KW-0378">Hydrolase</keyword>
<feature type="transmembrane region" description="Helical" evidence="1">
    <location>
        <begin position="17"/>
        <end position="38"/>
    </location>
</feature>